<dbReference type="RefSeq" id="WP_059653078.1">
    <property type="nucleotide sequence ID" value="NZ_LNJU01000004.1"/>
</dbReference>
<name>A0A125DIQ4_9BURK</name>
<proteinExistence type="predicted"/>
<reference evidence="2 4" key="2">
    <citation type="submission" date="2015-11" db="EMBL/GenBank/DDBJ databases">
        <authorList>
            <person name="Sahl J."/>
            <person name="Wagner D."/>
            <person name="Keim P."/>
        </authorList>
    </citation>
    <scope>NUCLEOTIDE SEQUENCE [LARGE SCALE GENOMIC DNA]</scope>
    <source>
        <strain evidence="2 4">MSMB1157</strain>
    </source>
</reference>
<sequence>MPSIERRPSDDASDANDAIYLQVARIVVDDVPERVRQALDAVVAAYRQRKMTFAELLEVVIDVTRGRYVRTTQ</sequence>
<dbReference type="AlphaFoldDB" id="A0A125DIQ4"/>
<gene>
    <name evidence="2" type="ORF">WK57_19295</name>
    <name evidence="1" type="ORF">WL29_04565</name>
</gene>
<accession>A0A125DIQ4</accession>
<dbReference type="Proteomes" id="UP000060630">
    <property type="component" value="Unassembled WGS sequence"/>
</dbReference>
<dbReference type="Proteomes" id="UP000070119">
    <property type="component" value="Unassembled WGS sequence"/>
</dbReference>
<dbReference type="EMBL" id="LPHD01000194">
    <property type="protein sequence ID" value="KWA72510.1"/>
    <property type="molecule type" value="Genomic_DNA"/>
</dbReference>
<organism evidence="1 3">
    <name type="scientific">Burkholderia ubonensis</name>
    <dbReference type="NCBI Taxonomy" id="101571"/>
    <lineage>
        <taxon>Bacteria</taxon>
        <taxon>Pseudomonadati</taxon>
        <taxon>Pseudomonadota</taxon>
        <taxon>Betaproteobacteria</taxon>
        <taxon>Burkholderiales</taxon>
        <taxon>Burkholderiaceae</taxon>
        <taxon>Burkholderia</taxon>
        <taxon>Burkholderia cepacia complex</taxon>
    </lineage>
</organism>
<dbReference type="EMBL" id="LNJU01000004">
    <property type="protein sequence ID" value="KWZ57642.1"/>
    <property type="molecule type" value="Genomic_DNA"/>
</dbReference>
<reference evidence="1 3" key="1">
    <citation type="submission" date="2015-11" db="EMBL/GenBank/DDBJ databases">
        <title>Expanding the genomic diversity of Burkholderia species for the development of highly accurate diagnostics.</title>
        <authorList>
            <person name="Sahl J."/>
            <person name="Keim P."/>
            <person name="Wagner D."/>
        </authorList>
    </citation>
    <scope>NUCLEOTIDE SEQUENCE [LARGE SCALE GENOMIC DNA]</scope>
    <source>
        <strain evidence="1 3">MSMB2087WGS</strain>
    </source>
</reference>
<evidence type="ECO:0000313" key="1">
    <source>
        <dbReference type="EMBL" id="KWA72510.1"/>
    </source>
</evidence>
<evidence type="ECO:0000313" key="3">
    <source>
        <dbReference type="Proteomes" id="UP000060630"/>
    </source>
</evidence>
<comment type="caution">
    <text evidence="1">The sequence shown here is derived from an EMBL/GenBank/DDBJ whole genome shotgun (WGS) entry which is preliminary data.</text>
</comment>
<evidence type="ECO:0000313" key="2">
    <source>
        <dbReference type="EMBL" id="KWZ57642.1"/>
    </source>
</evidence>
<evidence type="ECO:0000313" key="4">
    <source>
        <dbReference type="Proteomes" id="UP000070119"/>
    </source>
</evidence>
<protein>
    <submittedName>
        <fullName evidence="1">Uncharacterized protein</fullName>
    </submittedName>
</protein>